<dbReference type="KEGG" id="gcr:GcLGCM259_2628"/>
<comment type="similarity">
    <text evidence="2">Belongs to the chromate ion transporter (CHR) (TC 2.A.51) family.</text>
</comment>
<dbReference type="InterPro" id="IPR014047">
    <property type="entry name" value="Chr_Tranpt_l_chain"/>
</dbReference>
<evidence type="ECO:0000256" key="5">
    <source>
        <dbReference type="ARBA" id="ARBA00022989"/>
    </source>
</evidence>
<feature type="transmembrane region" description="Helical" evidence="7">
    <location>
        <begin position="94"/>
        <end position="118"/>
    </location>
</feature>
<organism evidence="8 9">
    <name type="scientific">Glutamicibacter creatinolyticus</name>
    <dbReference type="NCBI Taxonomy" id="162496"/>
    <lineage>
        <taxon>Bacteria</taxon>
        <taxon>Bacillati</taxon>
        <taxon>Actinomycetota</taxon>
        <taxon>Actinomycetes</taxon>
        <taxon>Micrococcales</taxon>
        <taxon>Micrococcaceae</taxon>
        <taxon>Glutamicibacter</taxon>
    </lineage>
</organism>
<dbReference type="PANTHER" id="PTHR33567">
    <property type="entry name" value="CHROMATE ION TRANSPORTER (EUROFUNG)"/>
    <property type="match status" value="1"/>
</dbReference>
<feature type="transmembrane region" description="Helical" evidence="7">
    <location>
        <begin position="346"/>
        <end position="363"/>
    </location>
</feature>
<keyword evidence="3" id="KW-1003">Cell membrane</keyword>
<reference evidence="8 9" key="1">
    <citation type="submission" date="2018-12" db="EMBL/GenBank/DDBJ databases">
        <title>Complete Genome Sequence of Glutamicibacter creatinolyticus strain LGCM259,isolated from an abscess of a 12-year-old mare in Italy.</title>
        <authorList>
            <person name="Santos R.G."/>
            <person name="Silva A.L."/>
            <person name="Seyffert N."/>
            <person name="Castro T.L.P."/>
            <person name="Attili A.R."/>
            <person name="Rifici C."/>
            <person name="Mazzullo G."/>
            <person name="Brenig B."/>
            <person name="Venanzi F."/>
            <person name="Azevedo V."/>
        </authorList>
    </citation>
    <scope>NUCLEOTIDE SEQUENCE [LARGE SCALE GENOMIC DNA]</scope>
    <source>
        <strain evidence="8 9">LGCM 259</strain>
    </source>
</reference>
<evidence type="ECO:0000256" key="6">
    <source>
        <dbReference type="ARBA" id="ARBA00023136"/>
    </source>
</evidence>
<keyword evidence="9" id="KW-1185">Reference proteome</keyword>
<evidence type="ECO:0000256" key="7">
    <source>
        <dbReference type="SAM" id="Phobius"/>
    </source>
</evidence>
<evidence type="ECO:0000256" key="2">
    <source>
        <dbReference type="ARBA" id="ARBA00005262"/>
    </source>
</evidence>
<dbReference type="Proteomes" id="UP000307000">
    <property type="component" value="Chromosome"/>
</dbReference>
<evidence type="ECO:0000256" key="3">
    <source>
        <dbReference type="ARBA" id="ARBA00022475"/>
    </source>
</evidence>
<comment type="subcellular location">
    <subcellularLocation>
        <location evidence="1">Cell membrane</location>
        <topology evidence="1">Multi-pass membrane protein</topology>
    </subcellularLocation>
</comment>
<keyword evidence="6 7" id="KW-0472">Membrane</keyword>
<sequence length="409" mass="42271">MGRMNTAASSPKPAAPARGPWEVFAVFLRLGLTSFGGPVAHLGYFHNEFVVRRRWLKENTYADLVALCQFLPGPASSQVGMAVGLQRAGLPGMLLAWVGFTLPSALLLFGFALGAPWLSDTLGTGWISGLKAAAVAVVAHAVVSMARMLTPDARRATLAVATMAVVLLLPGPLTQVLAMLGAALIGLLWLPVPEAAGQQEAQLEPKVARAISVTCLVLFVLLLALLPVLRALTSTAVVALTDVFYRTGALVFGGGHVVLPLLESEMVGNGLVDQEVFLAGYGAAQAVPGPLFTFSSFLGASAQLHLASWAGALIALVAIFLPSALLVIGVLPFWEGLRHNAIVRRALGGVNAAVVGLLAAALYSPVFTHGVPNTATFVVAALAFVALSGWKAPAWAVAVGAAVLGGFLL</sequence>
<keyword evidence="4 7" id="KW-0812">Transmembrane</keyword>
<protein>
    <recommendedName>
        <fullName evidence="10">Chromate transporter</fullName>
    </recommendedName>
</protein>
<keyword evidence="5 7" id="KW-1133">Transmembrane helix</keyword>
<accession>A0A5B7WY64</accession>
<evidence type="ECO:0000256" key="1">
    <source>
        <dbReference type="ARBA" id="ARBA00004651"/>
    </source>
</evidence>
<gene>
    <name evidence="8" type="ORF">GcLGCM259_2628</name>
</gene>
<evidence type="ECO:0000313" key="9">
    <source>
        <dbReference type="Proteomes" id="UP000307000"/>
    </source>
</evidence>
<feature type="transmembrane region" description="Helical" evidence="7">
    <location>
        <begin position="210"/>
        <end position="231"/>
    </location>
</feature>
<name>A0A5B7WY64_9MICC</name>
<dbReference type="GO" id="GO:0005886">
    <property type="term" value="C:plasma membrane"/>
    <property type="evidence" value="ECO:0007669"/>
    <property type="project" value="UniProtKB-SubCell"/>
</dbReference>
<evidence type="ECO:0000313" key="8">
    <source>
        <dbReference type="EMBL" id="QCY48335.1"/>
    </source>
</evidence>
<dbReference type="EMBL" id="CP034412">
    <property type="protein sequence ID" value="QCY48335.1"/>
    <property type="molecule type" value="Genomic_DNA"/>
</dbReference>
<evidence type="ECO:0000256" key="4">
    <source>
        <dbReference type="ARBA" id="ARBA00022692"/>
    </source>
</evidence>
<dbReference type="PIRSF" id="PIRSF004810">
    <property type="entry name" value="ChrA"/>
    <property type="match status" value="1"/>
</dbReference>
<feature type="transmembrane region" description="Helical" evidence="7">
    <location>
        <begin position="243"/>
        <end position="262"/>
    </location>
</feature>
<dbReference type="Pfam" id="PF02417">
    <property type="entry name" value="Chromate_transp"/>
    <property type="match status" value="2"/>
</dbReference>
<feature type="transmembrane region" description="Helical" evidence="7">
    <location>
        <begin position="124"/>
        <end position="146"/>
    </location>
</feature>
<feature type="transmembrane region" description="Helical" evidence="7">
    <location>
        <begin position="158"/>
        <end position="190"/>
    </location>
</feature>
<dbReference type="AlphaFoldDB" id="A0A5B7WY64"/>
<dbReference type="PANTHER" id="PTHR33567:SF3">
    <property type="entry name" value="CHROMATE ION TRANSPORTER (EUROFUNG)"/>
    <property type="match status" value="1"/>
</dbReference>
<feature type="transmembrane region" description="Helical" evidence="7">
    <location>
        <begin position="23"/>
        <end position="45"/>
    </location>
</feature>
<feature type="transmembrane region" description="Helical" evidence="7">
    <location>
        <begin position="306"/>
        <end position="334"/>
    </location>
</feature>
<dbReference type="GO" id="GO:0015109">
    <property type="term" value="F:chromate transmembrane transporter activity"/>
    <property type="evidence" value="ECO:0007669"/>
    <property type="project" value="InterPro"/>
</dbReference>
<dbReference type="InterPro" id="IPR003370">
    <property type="entry name" value="Chromate_transpt"/>
</dbReference>
<evidence type="ECO:0008006" key="10">
    <source>
        <dbReference type="Google" id="ProtNLM"/>
    </source>
</evidence>
<dbReference type="NCBIfam" id="TIGR00937">
    <property type="entry name" value="2A51"/>
    <property type="match status" value="1"/>
</dbReference>
<feature type="transmembrane region" description="Helical" evidence="7">
    <location>
        <begin position="375"/>
        <end position="408"/>
    </location>
</feature>
<proteinExistence type="inferred from homology"/>